<comment type="subcellular location">
    <subcellularLocation>
        <location evidence="1">Mitochondrion inner membrane</location>
        <topology evidence="1">Multi-pass membrane protein</topology>
    </subcellularLocation>
</comment>
<dbReference type="AlphaFoldDB" id="A0A1I7VP12"/>
<evidence type="ECO:0000313" key="13">
    <source>
        <dbReference type="Proteomes" id="UP000095285"/>
    </source>
</evidence>
<evidence type="ECO:0000256" key="9">
    <source>
        <dbReference type="ARBA" id="ARBA00023136"/>
    </source>
</evidence>
<organism evidence="13 14">
    <name type="scientific">Loa loa</name>
    <name type="common">Eye worm</name>
    <name type="synonym">Filaria loa</name>
    <dbReference type="NCBI Taxonomy" id="7209"/>
    <lineage>
        <taxon>Eukaryota</taxon>
        <taxon>Metazoa</taxon>
        <taxon>Ecdysozoa</taxon>
        <taxon>Nematoda</taxon>
        <taxon>Chromadorea</taxon>
        <taxon>Rhabditida</taxon>
        <taxon>Spirurina</taxon>
        <taxon>Spiruromorpha</taxon>
        <taxon>Filarioidea</taxon>
        <taxon>Onchocercidae</taxon>
        <taxon>Loa</taxon>
    </lineage>
</organism>
<dbReference type="STRING" id="7209.A0A1I7VP12"/>
<keyword evidence="8" id="KW-0496">Mitochondrion</keyword>
<proteinExistence type="inferred from homology"/>
<dbReference type="GO" id="GO:0006121">
    <property type="term" value="P:mitochondrial electron transport, succinate to ubiquinone"/>
    <property type="evidence" value="ECO:0007669"/>
    <property type="project" value="TreeGrafter"/>
</dbReference>
<keyword evidence="3" id="KW-0813">Transport</keyword>
<feature type="transmembrane region" description="Helical" evidence="12">
    <location>
        <begin position="358"/>
        <end position="380"/>
    </location>
</feature>
<feature type="transmembrane region" description="Helical" evidence="12">
    <location>
        <begin position="206"/>
        <end position="232"/>
    </location>
</feature>
<evidence type="ECO:0000256" key="5">
    <source>
        <dbReference type="ARBA" id="ARBA00022792"/>
    </source>
</evidence>
<keyword evidence="9 12" id="KW-0472">Membrane</keyword>
<keyword evidence="13" id="KW-1185">Reference proteome</keyword>
<evidence type="ECO:0000256" key="4">
    <source>
        <dbReference type="ARBA" id="ARBA00022692"/>
    </source>
</evidence>
<dbReference type="GO" id="GO:0048039">
    <property type="term" value="F:ubiquinone binding"/>
    <property type="evidence" value="ECO:0007669"/>
    <property type="project" value="TreeGrafter"/>
</dbReference>
<dbReference type="Gene3D" id="1.20.1300.10">
    <property type="entry name" value="Fumarate reductase/succinate dehydrogenase, transmembrane subunit"/>
    <property type="match status" value="1"/>
</dbReference>
<protein>
    <submittedName>
        <fullName evidence="14">Succinate dehydrogenase [ubiquinone] cytochrome b small subunit</fullName>
    </submittedName>
</protein>
<dbReference type="InterPro" id="IPR034804">
    <property type="entry name" value="SQR/QFR_C/D"/>
</dbReference>
<feature type="binding site" evidence="10">
    <location>
        <position position="102"/>
    </location>
    <ligand>
        <name>a ubiquinone</name>
        <dbReference type="ChEBI" id="CHEBI:16389"/>
        <note>ligand shared with IP/SDHB</note>
    </ligand>
</feature>
<dbReference type="PANTHER" id="PTHR13337:SF2">
    <property type="entry name" value="SUCCINATE DEHYDROGENASE [UBIQUINONE] CYTOCHROME B SMALL SUBUNIT, MITOCHONDRIAL"/>
    <property type="match status" value="1"/>
</dbReference>
<dbReference type="CDD" id="cd03496">
    <property type="entry name" value="SQR_TypeC_CybS"/>
    <property type="match status" value="1"/>
</dbReference>
<accession>A0A1I7VP12</accession>
<dbReference type="GO" id="GO:0006099">
    <property type="term" value="P:tricarboxylic acid cycle"/>
    <property type="evidence" value="ECO:0007669"/>
    <property type="project" value="TreeGrafter"/>
</dbReference>
<dbReference type="GO" id="GO:0020037">
    <property type="term" value="F:heme binding"/>
    <property type="evidence" value="ECO:0007669"/>
    <property type="project" value="TreeGrafter"/>
</dbReference>
<sequence>MLLVNSRIVFASTRFVCPRLVQRSVAQGVSDRPQFDPIVARKTFKETHNHSTMFKIERYLSVATLPLLPAAYFIHGPAMDTALACAITLHVHWGLHGILSDYGRPFVLGPTAAKIVQGPVSYILSICLLAGLLHFNSYDVGITKAFEMIWSLSVHTRETATSVTNAHPSTVSGTEVSELNILGRYRVTSEDGAIIEIPISIEVQPIVVITFAAALLPTAIMNCVITSFEAFFSLKKMKSLIPGVICDVYRQQWIGNSRSKGLNRSSYPTFEQLYRRTDCTACVSLVDEEGVEMTCTEDVRNACRGMDLFVGGAVVCSGNGDCCCQGEDCSEALRNFYSGHQKVLGTPRIFASLSGGHYLSTNPLIIAASLSMIVLLNLWLRSVLQMSSTATFGGNSLHPKFLSLFQL</sequence>
<dbReference type="Proteomes" id="UP000095285">
    <property type="component" value="Unassembled WGS sequence"/>
</dbReference>
<evidence type="ECO:0000256" key="6">
    <source>
        <dbReference type="ARBA" id="ARBA00022946"/>
    </source>
</evidence>
<evidence type="ECO:0000256" key="7">
    <source>
        <dbReference type="ARBA" id="ARBA00022989"/>
    </source>
</evidence>
<keyword evidence="5" id="KW-0999">Mitochondrion inner membrane</keyword>
<keyword evidence="11" id="KW-0479">Metal-binding</keyword>
<comment type="similarity">
    <text evidence="2">Belongs to the CybS family.</text>
</comment>
<dbReference type="eggNOG" id="KOG4097">
    <property type="taxonomic scope" value="Eukaryota"/>
</dbReference>
<keyword evidence="4 12" id="KW-0812">Transmembrane</keyword>
<keyword evidence="6" id="KW-0809">Transit peptide</keyword>
<keyword evidence="7 12" id="KW-1133">Transmembrane helix</keyword>
<evidence type="ECO:0000256" key="1">
    <source>
        <dbReference type="ARBA" id="ARBA00004448"/>
    </source>
</evidence>
<feature type="binding site" description="axial binding residue" evidence="11">
    <location>
        <position position="90"/>
    </location>
    <ligand>
        <name>heme b</name>
        <dbReference type="ChEBI" id="CHEBI:60344"/>
        <note>ligand shared with SDHC</note>
    </ligand>
    <ligandPart>
        <name>Fe</name>
        <dbReference type="ChEBI" id="CHEBI:18248"/>
    </ligandPart>
</feature>
<evidence type="ECO:0000256" key="8">
    <source>
        <dbReference type="ARBA" id="ARBA00023128"/>
    </source>
</evidence>
<evidence type="ECO:0000256" key="11">
    <source>
        <dbReference type="PIRSR" id="PIRSR607992-2"/>
    </source>
</evidence>
<evidence type="ECO:0000256" key="3">
    <source>
        <dbReference type="ARBA" id="ARBA00022448"/>
    </source>
</evidence>
<evidence type="ECO:0000256" key="2">
    <source>
        <dbReference type="ARBA" id="ARBA00007294"/>
    </source>
</evidence>
<reference evidence="13" key="1">
    <citation type="submission" date="2012-04" db="EMBL/GenBank/DDBJ databases">
        <title>The Genome Sequence of Loa loa.</title>
        <authorList>
            <consortium name="The Broad Institute Genome Sequencing Platform"/>
            <consortium name="Broad Institute Genome Sequencing Center for Infectious Disease"/>
            <person name="Nutman T.B."/>
            <person name="Fink D.L."/>
            <person name="Russ C."/>
            <person name="Young S."/>
            <person name="Zeng Q."/>
            <person name="Gargeya S."/>
            <person name="Alvarado L."/>
            <person name="Berlin A."/>
            <person name="Chapman S.B."/>
            <person name="Chen Z."/>
            <person name="Freedman E."/>
            <person name="Gellesch M."/>
            <person name="Goldberg J."/>
            <person name="Griggs A."/>
            <person name="Gujja S."/>
            <person name="Heilman E.R."/>
            <person name="Heiman D."/>
            <person name="Howarth C."/>
            <person name="Mehta T."/>
            <person name="Neiman D."/>
            <person name="Pearson M."/>
            <person name="Roberts A."/>
            <person name="Saif S."/>
            <person name="Shea T."/>
            <person name="Shenoy N."/>
            <person name="Sisk P."/>
            <person name="Stolte C."/>
            <person name="Sykes S."/>
            <person name="White J."/>
            <person name="Yandava C."/>
            <person name="Haas B."/>
            <person name="Henn M.R."/>
            <person name="Nusbaum C."/>
            <person name="Birren B."/>
        </authorList>
    </citation>
    <scope>NUCLEOTIDE SEQUENCE [LARGE SCALE GENOMIC DNA]</scope>
</reference>
<dbReference type="GO" id="GO:0046872">
    <property type="term" value="F:metal ion binding"/>
    <property type="evidence" value="ECO:0007669"/>
    <property type="project" value="UniProtKB-KW"/>
</dbReference>
<dbReference type="InterPro" id="IPR007992">
    <property type="entry name" value="CybS"/>
</dbReference>
<evidence type="ECO:0000256" key="10">
    <source>
        <dbReference type="PIRSR" id="PIRSR607992-1"/>
    </source>
</evidence>
<dbReference type="WBParaSite" id="EN70_467">
    <property type="protein sequence ID" value="EN70_467"/>
    <property type="gene ID" value="EN70_467"/>
</dbReference>
<keyword evidence="11" id="KW-0408">Iron</keyword>
<dbReference type="PANTHER" id="PTHR13337">
    <property type="entry name" value="SUCCINATE DEHYDROGENASE"/>
    <property type="match status" value="1"/>
</dbReference>
<evidence type="ECO:0000256" key="12">
    <source>
        <dbReference type="SAM" id="Phobius"/>
    </source>
</evidence>
<name>A0A1I7VP12_LOALO</name>
<evidence type="ECO:0000313" key="14">
    <source>
        <dbReference type="WBParaSite" id="EN70_467"/>
    </source>
</evidence>
<dbReference type="GO" id="GO:0005743">
    <property type="term" value="C:mitochondrial inner membrane"/>
    <property type="evidence" value="ECO:0007669"/>
    <property type="project" value="UniProtKB-SubCell"/>
</dbReference>
<reference evidence="14" key="2">
    <citation type="submission" date="2016-11" db="UniProtKB">
        <authorList>
            <consortium name="WormBaseParasite"/>
        </authorList>
    </citation>
    <scope>IDENTIFICATION</scope>
</reference>
<dbReference type="Pfam" id="PF05328">
    <property type="entry name" value="CybS"/>
    <property type="match status" value="1"/>
</dbReference>